<organism evidence="8 9">
    <name type="scientific">Silurus asotus</name>
    <name type="common">Amur catfish</name>
    <name type="synonym">Parasilurus asotus</name>
    <dbReference type="NCBI Taxonomy" id="30991"/>
    <lineage>
        <taxon>Eukaryota</taxon>
        <taxon>Metazoa</taxon>
        <taxon>Chordata</taxon>
        <taxon>Craniata</taxon>
        <taxon>Vertebrata</taxon>
        <taxon>Euteleostomi</taxon>
        <taxon>Actinopterygii</taxon>
        <taxon>Neopterygii</taxon>
        <taxon>Teleostei</taxon>
        <taxon>Ostariophysi</taxon>
        <taxon>Siluriformes</taxon>
        <taxon>Siluridae</taxon>
        <taxon>Silurus</taxon>
    </lineage>
</organism>
<keyword evidence="4" id="KW-0863">Zinc-finger</keyword>
<dbReference type="InterPro" id="IPR051868">
    <property type="entry name" value="ZN346_ZMAT4"/>
</dbReference>
<dbReference type="EMBL" id="MU551694">
    <property type="protein sequence ID" value="KAI5618510.1"/>
    <property type="molecule type" value="Genomic_DNA"/>
</dbReference>
<dbReference type="Gene3D" id="3.30.160.60">
    <property type="entry name" value="Classic Zinc Finger"/>
    <property type="match status" value="4"/>
</dbReference>
<dbReference type="GO" id="GO:0008270">
    <property type="term" value="F:zinc ion binding"/>
    <property type="evidence" value="ECO:0007669"/>
    <property type="project" value="UniProtKB-KW"/>
</dbReference>
<keyword evidence="3" id="KW-0677">Repeat</keyword>
<accession>A0AAD5ALT4</accession>
<dbReference type="InterPro" id="IPR022755">
    <property type="entry name" value="Znf_C2H2_jaz"/>
</dbReference>
<dbReference type="PROSITE" id="PS50171">
    <property type="entry name" value="ZF_MATRIN"/>
    <property type="match status" value="1"/>
</dbReference>
<keyword evidence="6" id="KW-0539">Nucleus</keyword>
<dbReference type="SMART" id="SM00451">
    <property type="entry name" value="ZnF_U1"/>
    <property type="match status" value="4"/>
</dbReference>
<dbReference type="InterPro" id="IPR000690">
    <property type="entry name" value="Matrin/U1-C_Znf_C2H2"/>
</dbReference>
<evidence type="ECO:0000256" key="1">
    <source>
        <dbReference type="ARBA" id="ARBA00004123"/>
    </source>
</evidence>
<keyword evidence="9" id="KW-1185">Reference proteome</keyword>
<comment type="subcellular location">
    <subcellularLocation>
        <location evidence="1">Nucleus</location>
    </subcellularLocation>
</comment>
<dbReference type="InterPro" id="IPR013087">
    <property type="entry name" value="Znf_C2H2_type"/>
</dbReference>
<keyword evidence="2" id="KW-0479">Metal-binding</keyword>
<dbReference type="GO" id="GO:0003676">
    <property type="term" value="F:nucleic acid binding"/>
    <property type="evidence" value="ECO:0007669"/>
    <property type="project" value="InterPro"/>
</dbReference>
<dbReference type="SUPFAM" id="SSF57667">
    <property type="entry name" value="beta-beta-alpha zinc fingers"/>
    <property type="match status" value="4"/>
</dbReference>
<dbReference type="PANTHER" id="PTHR46144:SF3">
    <property type="entry name" value="ZINC FINGER MATRIN-TYPE PROTEIN 4"/>
    <property type="match status" value="1"/>
</dbReference>
<dbReference type="Pfam" id="PF12874">
    <property type="entry name" value="zf-met"/>
    <property type="match status" value="3"/>
</dbReference>
<dbReference type="GO" id="GO:0005634">
    <property type="term" value="C:nucleus"/>
    <property type="evidence" value="ECO:0007669"/>
    <property type="project" value="UniProtKB-SubCell"/>
</dbReference>
<reference evidence="8" key="1">
    <citation type="submission" date="2018-07" db="EMBL/GenBank/DDBJ databases">
        <title>Comparative genomics of catfishes provides insights into carnivory and benthic adaptation.</title>
        <authorList>
            <person name="Zhang Y."/>
            <person name="Wang D."/>
            <person name="Peng Z."/>
            <person name="Zheng S."/>
            <person name="Shao F."/>
            <person name="Tao W."/>
        </authorList>
    </citation>
    <scope>NUCLEOTIDE SEQUENCE</scope>
    <source>
        <strain evidence="8">Chongqing</strain>
    </source>
</reference>
<name>A0AAD5ALT4_SILAS</name>
<feature type="domain" description="Matrin-type" evidence="7">
    <location>
        <begin position="270"/>
        <end position="300"/>
    </location>
</feature>
<comment type="caution">
    <text evidence="8">The sequence shown here is derived from an EMBL/GenBank/DDBJ whole genome shotgun (WGS) entry which is preliminary data.</text>
</comment>
<evidence type="ECO:0000313" key="8">
    <source>
        <dbReference type="EMBL" id="KAI5618510.1"/>
    </source>
</evidence>
<dbReference type="SMART" id="SM00355">
    <property type="entry name" value="ZnF_C2H2"/>
    <property type="match status" value="4"/>
</dbReference>
<protein>
    <submittedName>
        <fullName evidence="8">Zinc finger matrin-type protein 4</fullName>
    </submittedName>
</protein>
<dbReference type="Proteomes" id="UP001205998">
    <property type="component" value="Unassembled WGS sequence"/>
</dbReference>
<dbReference type="AlphaFoldDB" id="A0AAD5ALT4"/>
<evidence type="ECO:0000256" key="3">
    <source>
        <dbReference type="ARBA" id="ARBA00022737"/>
    </source>
</evidence>
<evidence type="ECO:0000313" key="9">
    <source>
        <dbReference type="Proteomes" id="UP001205998"/>
    </source>
</evidence>
<evidence type="ECO:0000256" key="2">
    <source>
        <dbReference type="ARBA" id="ARBA00022723"/>
    </source>
</evidence>
<proteinExistence type="predicted"/>
<dbReference type="PANTHER" id="PTHR46144">
    <property type="entry name" value="ZINC FINGER PROTEIN 385B-LIKE"/>
    <property type="match status" value="1"/>
</dbReference>
<evidence type="ECO:0000256" key="4">
    <source>
        <dbReference type="ARBA" id="ARBA00022771"/>
    </source>
</evidence>
<sequence length="350" mass="39394">MNVPRWIRKQKGMKRKESTGDDPIRYLFVLRILSSRKGPDVAQDFCASGVKEEEEEEEEERLTPARNGTRALFAGARITAFSLQLQHETRLPRDYTLQLQMKSTEVDQGLFTDTYCKVCSAQLISESQRVAHYESRKHANKVRLYYMLHPVDGGCPAKKLRTHNGSEEGDVDKNKCCTLCNMSFTSAVVAESHYQGKIHAKRLKLVLGEQPGIIGKASEEALCEESQLNLGPLKAHYSSSEALLIPSEVTPSPVKKPSESWPQLNGDSDRYCQLCHAWFNNPGMARQHYDGKKHKKNAARADLLEQLGKTLNMGEMKGLKRSYTCDVCSVTLNSVAQYHAHLQGSKHQNK</sequence>
<gene>
    <name evidence="8" type="ORF">C0J50_21902</name>
</gene>
<dbReference type="InterPro" id="IPR036236">
    <property type="entry name" value="Znf_C2H2_sf"/>
</dbReference>
<evidence type="ECO:0000256" key="6">
    <source>
        <dbReference type="ARBA" id="ARBA00023242"/>
    </source>
</evidence>
<dbReference type="PROSITE" id="PS00028">
    <property type="entry name" value="ZINC_FINGER_C2H2_1"/>
    <property type="match status" value="2"/>
</dbReference>
<dbReference type="Pfam" id="PF12171">
    <property type="entry name" value="zf-C2H2_jaz"/>
    <property type="match status" value="1"/>
</dbReference>
<keyword evidence="5" id="KW-0862">Zinc</keyword>
<evidence type="ECO:0000256" key="5">
    <source>
        <dbReference type="ARBA" id="ARBA00022833"/>
    </source>
</evidence>
<evidence type="ECO:0000259" key="7">
    <source>
        <dbReference type="PROSITE" id="PS50171"/>
    </source>
</evidence>
<dbReference type="InterPro" id="IPR003604">
    <property type="entry name" value="Matrin/U1-like-C_Znf_C2H2"/>
</dbReference>